<dbReference type="Pfam" id="PF10127">
    <property type="entry name" value="RlaP"/>
    <property type="match status" value="1"/>
</dbReference>
<name>A0A6S6UCU4_9GAMM</name>
<protein>
    <recommendedName>
        <fullName evidence="2">Nucleotidyltransferase</fullName>
    </recommendedName>
</protein>
<dbReference type="AlphaFoldDB" id="A0A6S6UCU4"/>
<sequence length="286" mass="34034">MTIIKRLKYDKLVHTPILIEELKMTVQQEIQQKLDQIEEDHQVHILYAFESGSRAWGFESQDSDYDVRFLYVHHADWYLSVNLEHKRDVIELPIDEVLDINGWDLRKALKLMKKSNPALMEWLSSNIIYRQDDNFVTAMQELMQQYYSPKACFYHYNHMAKGNFREYLRGGKVRIKKYFYVLRPLLAMQWLEKDLGIIPIKFDVMLNQLIPDGQLKQDIEDLIKQKKAGFEAKYADPIDSINVFIESELERFSAYDNQLHAPNRNYEAMNHLFRQFVSAYTQAKPL</sequence>
<organism evidence="1">
    <name type="scientific">uncultured Thiotrichaceae bacterium</name>
    <dbReference type="NCBI Taxonomy" id="298394"/>
    <lineage>
        <taxon>Bacteria</taxon>
        <taxon>Pseudomonadati</taxon>
        <taxon>Pseudomonadota</taxon>
        <taxon>Gammaproteobacteria</taxon>
        <taxon>Thiotrichales</taxon>
        <taxon>Thiotrichaceae</taxon>
        <taxon>environmental samples</taxon>
    </lineage>
</organism>
<dbReference type="PANTHER" id="PTHR34817">
    <property type="entry name" value="NUCLEOTIDYLTRANSFERASE"/>
    <property type="match status" value="1"/>
</dbReference>
<evidence type="ECO:0000313" key="1">
    <source>
        <dbReference type="EMBL" id="CAA6828181.1"/>
    </source>
</evidence>
<reference evidence="1" key="1">
    <citation type="submission" date="2020-01" db="EMBL/GenBank/DDBJ databases">
        <authorList>
            <person name="Meier V. D."/>
            <person name="Meier V D."/>
        </authorList>
    </citation>
    <scope>NUCLEOTIDE SEQUENCE</scope>
    <source>
        <strain evidence="1">HLG_WM_MAG_07</strain>
    </source>
</reference>
<dbReference type="EMBL" id="CACVAY010000146">
    <property type="protein sequence ID" value="CAA6828181.1"/>
    <property type="molecule type" value="Genomic_DNA"/>
</dbReference>
<accession>A0A6S6UCU4</accession>
<evidence type="ECO:0008006" key="2">
    <source>
        <dbReference type="Google" id="ProtNLM"/>
    </source>
</evidence>
<dbReference type="PANTHER" id="PTHR34817:SF2">
    <property type="entry name" value="NUCLEOTIDYLTRANSFERASE"/>
    <property type="match status" value="1"/>
</dbReference>
<proteinExistence type="predicted"/>
<gene>
    <name evidence="1" type="ORF">HELGO_WM8897</name>
</gene>
<dbReference type="InterPro" id="IPR018775">
    <property type="entry name" value="RlaP"/>
</dbReference>